<name>A0A852Z7N9_9ACTN</name>
<keyword evidence="3" id="KW-1185">Reference proteome</keyword>
<evidence type="ECO:0000259" key="1">
    <source>
        <dbReference type="Pfam" id="PF01636"/>
    </source>
</evidence>
<feature type="domain" description="Aminoglycoside phosphotransferase" evidence="1">
    <location>
        <begin position="76"/>
        <end position="251"/>
    </location>
</feature>
<dbReference type="Gene3D" id="3.90.1200.10">
    <property type="match status" value="1"/>
</dbReference>
<dbReference type="SUPFAM" id="SSF56112">
    <property type="entry name" value="Protein kinase-like (PK-like)"/>
    <property type="match status" value="1"/>
</dbReference>
<dbReference type="InterPro" id="IPR011009">
    <property type="entry name" value="Kinase-like_dom_sf"/>
</dbReference>
<accession>A0A852Z7N9</accession>
<dbReference type="AlphaFoldDB" id="A0A852Z7N9"/>
<evidence type="ECO:0000313" key="2">
    <source>
        <dbReference type="EMBL" id="NYH87648.1"/>
    </source>
</evidence>
<reference evidence="2 3" key="1">
    <citation type="submission" date="2020-07" db="EMBL/GenBank/DDBJ databases">
        <title>Sequencing the genomes of 1000 actinobacteria strains.</title>
        <authorList>
            <person name="Klenk H.-P."/>
        </authorList>
    </citation>
    <scope>NUCLEOTIDE SEQUENCE [LARGE SCALE GENOMIC DNA]</scope>
    <source>
        <strain evidence="2 3">DSM 18448</strain>
    </source>
</reference>
<dbReference type="Pfam" id="PF01636">
    <property type="entry name" value="APH"/>
    <property type="match status" value="1"/>
</dbReference>
<organism evidence="2 3">
    <name type="scientific">Actinopolymorpha rutila</name>
    <dbReference type="NCBI Taxonomy" id="446787"/>
    <lineage>
        <taxon>Bacteria</taxon>
        <taxon>Bacillati</taxon>
        <taxon>Actinomycetota</taxon>
        <taxon>Actinomycetes</taxon>
        <taxon>Propionibacteriales</taxon>
        <taxon>Actinopolymorphaceae</taxon>
        <taxon>Actinopolymorpha</taxon>
    </lineage>
</organism>
<comment type="caution">
    <text evidence="2">The sequence shown here is derived from an EMBL/GenBank/DDBJ whole genome shotgun (WGS) entry which is preliminary data.</text>
</comment>
<dbReference type="Proteomes" id="UP000579605">
    <property type="component" value="Unassembled WGS sequence"/>
</dbReference>
<evidence type="ECO:0000313" key="3">
    <source>
        <dbReference type="Proteomes" id="UP000579605"/>
    </source>
</evidence>
<proteinExistence type="predicted"/>
<dbReference type="InterPro" id="IPR002575">
    <property type="entry name" value="Aminoglycoside_PTrfase"/>
</dbReference>
<dbReference type="EMBL" id="JACBZH010000001">
    <property type="protein sequence ID" value="NYH87648.1"/>
    <property type="molecule type" value="Genomic_DNA"/>
</dbReference>
<dbReference type="RefSeq" id="WP_179785673.1">
    <property type="nucleotide sequence ID" value="NZ_BAAARR010000034.1"/>
</dbReference>
<sequence>MRHAKFTIGGGVKQDLFLVFATVQTRCPTFLGEAMEEHPLEFTLSENPWAPTKVVAEINQRTGSRLELTGLSDQIGGVSSAAYVRWPDGRAGVITRPTIPLAYMHLTAETLQLVRAHALPVPRYDLIMQLADGMVTVVQERLPGKHVTRFDAGLVEEMVATNEKFAGLLVDRPDVPPPPQFPVLVAGEHPWQKTLGRYDERSRRILKRFLEIDDGESFEVTGGDVVHTDFSFGNVLFDDHGKVSAVVDWNFGIARGDRRFALLGMRDNLVIECSSYEGFQEAVDRLDEILTTTLDAELLRIYRIHRSVHSVHRSISNGFRSEKIEYDLEAAQCRLDGTTPPPHIW</sequence>
<gene>
    <name evidence="2" type="ORF">F4554_000286</name>
</gene>
<protein>
    <recommendedName>
        <fullName evidence="1">Aminoglycoside phosphotransferase domain-containing protein</fullName>
    </recommendedName>
</protein>